<keyword evidence="1" id="KW-1133">Transmembrane helix</keyword>
<dbReference type="AlphaFoldDB" id="A0A1N7IZA8"/>
<dbReference type="Pfam" id="PF13360">
    <property type="entry name" value="PQQ_2"/>
    <property type="match status" value="2"/>
</dbReference>
<reference evidence="5" key="1">
    <citation type="submission" date="2017-01" db="EMBL/GenBank/DDBJ databases">
        <authorList>
            <person name="Varghese N."/>
            <person name="Submissions S."/>
        </authorList>
    </citation>
    <scope>NUCLEOTIDE SEQUENCE [LARGE SCALE GENOMIC DNA]</scope>
    <source>
        <strain evidence="5">DSM 23127</strain>
    </source>
</reference>
<feature type="transmembrane region" description="Helical" evidence="1">
    <location>
        <begin position="464"/>
        <end position="490"/>
    </location>
</feature>
<feature type="domain" description="Pyrrolo-quinoline quinone repeat" evidence="3">
    <location>
        <begin position="140"/>
        <end position="242"/>
    </location>
</feature>
<evidence type="ECO:0000259" key="3">
    <source>
        <dbReference type="Pfam" id="PF13360"/>
    </source>
</evidence>
<accession>A0A1N7IZA8</accession>
<dbReference type="InterPro" id="IPR018391">
    <property type="entry name" value="PQQ_b-propeller_rpt"/>
</dbReference>
<dbReference type="SMART" id="SM00564">
    <property type="entry name" value="PQQ"/>
    <property type="match status" value="5"/>
</dbReference>
<keyword evidence="1" id="KW-0812">Transmembrane</keyword>
<feature type="chain" id="PRO_5012139457" evidence="2">
    <location>
        <begin position="29"/>
        <end position="504"/>
    </location>
</feature>
<dbReference type="InterPro" id="IPR011047">
    <property type="entry name" value="Quinoprotein_ADH-like_sf"/>
</dbReference>
<keyword evidence="1" id="KW-0472">Membrane</keyword>
<keyword evidence="2" id="KW-0732">Signal</keyword>
<dbReference type="STRING" id="570947.SAMN05421687_10331"/>
<dbReference type="PANTHER" id="PTHR34512">
    <property type="entry name" value="CELL SURFACE PROTEIN"/>
    <property type="match status" value="1"/>
</dbReference>
<feature type="signal peptide" evidence="2">
    <location>
        <begin position="1"/>
        <end position="28"/>
    </location>
</feature>
<name>A0A1N7IZA8_9BACI</name>
<proteinExistence type="predicted"/>
<evidence type="ECO:0000256" key="1">
    <source>
        <dbReference type="SAM" id="Phobius"/>
    </source>
</evidence>
<dbReference type="PANTHER" id="PTHR34512:SF30">
    <property type="entry name" value="OUTER MEMBRANE PROTEIN ASSEMBLY FACTOR BAMB"/>
    <property type="match status" value="1"/>
</dbReference>
<organism evidence="4 5">
    <name type="scientific">Salimicrobium flavidum</name>
    <dbReference type="NCBI Taxonomy" id="570947"/>
    <lineage>
        <taxon>Bacteria</taxon>
        <taxon>Bacillati</taxon>
        <taxon>Bacillota</taxon>
        <taxon>Bacilli</taxon>
        <taxon>Bacillales</taxon>
        <taxon>Bacillaceae</taxon>
        <taxon>Salimicrobium</taxon>
    </lineage>
</organism>
<evidence type="ECO:0000313" key="5">
    <source>
        <dbReference type="Proteomes" id="UP000187608"/>
    </source>
</evidence>
<dbReference type="InterPro" id="IPR002372">
    <property type="entry name" value="PQQ_rpt_dom"/>
</dbReference>
<keyword evidence="5" id="KW-1185">Reference proteome</keyword>
<dbReference type="InterPro" id="IPR015943">
    <property type="entry name" value="WD40/YVTN_repeat-like_dom_sf"/>
</dbReference>
<gene>
    <name evidence="4" type="ORF">SAMN05421687_10331</name>
</gene>
<protein>
    <submittedName>
        <fullName evidence="4">Outer membrane protein assembly factor BamB, contains PQQ-like beta-propeller repeat</fullName>
    </submittedName>
</protein>
<evidence type="ECO:0000313" key="4">
    <source>
        <dbReference type="EMBL" id="SIS42384.1"/>
    </source>
</evidence>
<dbReference type="SUPFAM" id="SSF50998">
    <property type="entry name" value="Quinoprotein alcohol dehydrogenase-like"/>
    <property type="match status" value="2"/>
</dbReference>
<dbReference type="EMBL" id="FTOC01000003">
    <property type="protein sequence ID" value="SIS42384.1"/>
    <property type="molecule type" value="Genomic_DNA"/>
</dbReference>
<feature type="domain" description="Pyrrolo-quinoline quinone repeat" evidence="3">
    <location>
        <begin position="300"/>
        <end position="419"/>
    </location>
</feature>
<sequence>MLASYGKKLSGLCLAFVLCVIGAGSVQASPSIGPDEWHQYRMNEQNNPVYNSEYSKEFDQYIETDGEVRSTPVVIGNKIFIGNHGTGTLQAYNLVIENQNWETSAPNWVHSEMIYNDEQLFVGYGNRMFQSSELRGTGESGVMSVDSKTGETLWQFSTDGTVMPTPVYDDERDALYVVTGGAMLYALDPGTGEEKWSIDLGYRSSMSSPVLSDGMLYVGGVSGDREYAFLGIDVESQEVAWTTPFENVEAGLDDVPPVIHDGKVITTAVEGSEDVRTLKESYDKNGAPDVYQNIWSRVFPGQAGKYPVEKYNHKAYAMDMESGEFVWENSLGDGEMVKNNKSGAPMIYEDHVYVASPITQEFYSLDAESGEKAWTFEANAAKAPPVAEDGIVYFADTEGFVFAIHTDSGEVEGERWIGDTLAPSGPLLMNDHLIAGSQDGNVYAVLKEDILENDVAFPKEGSSYLSYLVTVFVLPVALFVIAISIGVYLVRRIIRTERGLPLKE</sequence>
<dbReference type="Proteomes" id="UP000187608">
    <property type="component" value="Unassembled WGS sequence"/>
</dbReference>
<evidence type="ECO:0000256" key="2">
    <source>
        <dbReference type="SAM" id="SignalP"/>
    </source>
</evidence>
<dbReference type="Gene3D" id="2.130.10.10">
    <property type="entry name" value="YVTN repeat-like/Quinoprotein amine dehydrogenase"/>
    <property type="match status" value="2"/>
</dbReference>